<keyword evidence="2" id="KW-1185">Reference proteome</keyword>
<dbReference type="Proteomes" id="UP000694416">
    <property type="component" value="Unplaced"/>
</dbReference>
<evidence type="ECO:0000313" key="2">
    <source>
        <dbReference type="Proteomes" id="UP000694416"/>
    </source>
</evidence>
<evidence type="ECO:0000313" key="1">
    <source>
        <dbReference type="Ensembl" id="ENSPTEP00000025238.1"/>
    </source>
</evidence>
<protein>
    <submittedName>
        <fullName evidence="1">Uncharacterized protein</fullName>
    </submittedName>
</protein>
<dbReference type="Ensembl" id="ENSPTET00000035766.1">
    <property type="protein sequence ID" value="ENSPTEP00000025238.1"/>
    <property type="gene ID" value="ENSPTEG00000025574.1"/>
</dbReference>
<name>A0A8C9HQV2_9PRIM</name>
<sequence length="73" mass="7981">MVAETDAQFLFTGINNIPTLNTLTSRMNCALATKRGMTLIVLHFKLMSKETLTVKATLMDSSLPVPHPLSPHA</sequence>
<proteinExistence type="predicted"/>
<reference evidence="1" key="2">
    <citation type="submission" date="2025-09" db="UniProtKB">
        <authorList>
            <consortium name="Ensembl"/>
        </authorList>
    </citation>
    <scope>IDENTIFICATION</scope>
</reference>
<dbReference type="AlphaFoldDB" id="A0A8C9HQV2"/>
<organism evidence="1 2">
    <name type="scientific">Piliocolobus tephrosceles</name>
    <name type="common">Ugandan red Colobus</name>
    <dbReference type="NCBI Taxonomy" id="591936"/>
    <lineage>
        <taxon>Eukaryota</taxon>
        <taxon>Metazoa</taxon>
        <taxon>Chordata</taxon>
        <taxon>Craniata</taxon>
        <taxon>Vertebrata</taxon>
        <taxon>Euteleostomi</taxon>
        <taxon>Mammalia</taxon>
        <taxon>Eutheria</taxon>
        <taxon>Euarchontoglires</taxon>
        <taxon>Primates</taxon>
        <taxon>Haplorrhini</taxon>
        <taxon>Catarrhini</taxon>
        <taxon>Cercopithecidae</taxon>
        <taxon>Colobinae</taxon>
        <taxon>Piliocolobus</taxon>
    </lineage>
</organism>
<accession>A0A8C9HQV2</accession>
<dbReference type="InterPro" id="IPR009125">
    <property type="entry name" value="ATPMK"/>
</dbReference>
<dbReference type="Pfam" id="PF14960">
    <property type="entry name" value="ATP_synth_reg"/>
    <property type="match status" value="1"/>
</dbReference>
<dbReference type="PRINTS" id="PR01821">
    <property type="entry name" value="DAPIT"/>
</dbReference>
<reference evidence="1" key="1">
    <citation type="submission" date="2025-08" db="UniProtKB">
        <authorList>
            <consortium name="Ensembl"/>
        </authorList>
    </citation>
    <scope>IDENTIFICATION</scope>
</reference>